<keyword evidence="3" id="KW-0862">Zinc</keyword>
<dbReference type="PANTHER" id="PTHR28620:SF1">
    <property type="entry name" value="CENP-V_GFA DOMAIN-CONTAINING PROTEIN"/>
    <property type="match status" value="1"/>
</dbReference>
<proteinExistence type="inferred from homology"/>
<evidence type="ECO:0000256" key="3">
    <source>
        <dbReference type="ARBA" id="ARBA00022833"/>
    </source>
</evidence>
<dbReference type="Proteomes" id="UP001596457">
    <property type="component" value="Unassembled WGS sequence"/>
</dbReference>
<dbReference type="PROSITE" id="PS51891">
    <property type="entry name" value="CENP_V_GFA"/>
    <property type="match status" value="1"/>
</dbReference>
<evidence type="ECO:0000256" key="2">
    <source>
        <dbReference type="ARBA" id="ARBA00022723"/>
    </source>
</evidence>
<comment type="similarity">
    <text evidence="1">Belongs to the Gfa family.</text>
</comment>
<dbReference type="RefSeq" id="WP_382199064.1">
    <property type="nucleotide sequence ID" value="NZ_JBHTBZ010000013.1"/>
</dbReference>
<dbReference type="Gene3D" id="2.170.150.70">
    <property type="match status" value="1"/>
</dbReference>
<organism evidence="5 6">
    <name type="scientific">Hydrogenophaga defluvii</name>
    <dbReference type="NCBI Taxonomy" id="249410"/>
    <lineage>
        <taxon>Bacteria</taxon>
        <taxon>Pseudomonadati</taxon>
        <taxon>Pseudomonadota</taxon>
        <taxon>Betaproteobacteria</taxon>
        <taxon>Burkholderiales</taxon>
        <taxon>Comamonadaceae</taxon>
        <taxon>Hydrogenophaga</taxon>
    </lineage>
</organism>
<comment type="caution">
    <text evidence="5">The sequence shown here is derived from an EMBL/GenBank/DDBJ whole genome shotgun (WGS) entry which is preliminary data.</text>
</comment>
<dbReference type="SUPFAM" id="SSF51316">
    <property type="entry name" value="Mss4-like"/>
    <property type="match status" value="1"/>
</dbReference>
<dbReference type="EMBL" id="JBHTBZ010000013">
    <property type="protein sequence ID" value="MFC7459818.1"/>
    <property type="molecule type" value="Genomic_DNA"/>
</dbReference>
<keyword evidence="2" id="KW-0479">Metal-binding</keyword>
<dbReference type="InterPro" id="IPR006913">
    <property type="entry name" value="CENP-V/GFA"/>
</dbReference>
<name>A0ABW2S8R7_9BURK</name>
<dbReference type="InterPro" id="IPR011057">
    <property type="entry name" value="Mss4-like_sf"/>
</dbReference>
<sequence>MLKTYRGSCHCGAVRFEADLDLTESTYRCNCSICRRTRFWPAVAREGGFRLLAGEGELTQYLFNTRKNQHYFCRHCGVRPFGVGTDTPIGKMYGVNLGCLDDLSDEALVALSITYVDGREDRWQQAPTFFAHL</sequence>
<gene>
    <name evidence="5" type="ORF">ACFQU0_05175</name>
</gene>
<dbReference type="Pfam" id="PF04828">
    <property type="entry name" value="GFA"/>
    <property type="match status" value="1"/>
</dbReference>
<evidence type="ECO:0000256" key="1">
    <source>
        <dbReference type="ARBA" id="ARBA00005495"/>
    </source>
</evidence>
<dbReference type="PANTHER" id="PTHR28620">
    <property type="entry name" value="CENTROMERE PROTEIN V"/>
    <property type="match status" value="1"/>
</dbReference>
<evidence type="ECO:0000259" key="4">
    <source>
        <dbReference type="PROSITE" id="PS51891"/>
    </source>
</evidence>
<reference evidence="6" key="1">
    <citation type="journal article" date="2019" name="Int. J. Syst. Evol. Microbiol.">
        <title>The Global Catalogue of Microorganisms (GCM) 10K type strain sequencing project: providing services to taxonomists for standard genome sequencing and annotation.</title>
        <authorList>
            <consortium name="The Broad Institute Genomics Platform"/>
            <consortium name="The Broad Institute Genome Sequencing Center for Infectious Disease"/>
            <person name="Wu L."/>
            <person name="Ma J."/>
        </authorList>
    </citation>
    <scope>NUCLEOTIDE SEQUENCE [LARGE SCALE GENOMIC DNA]</scope>
    <source>
        <strain evidence="6">CCUG 53903</strain>
    </source>
</reference>
<protein>
    <submittedName>
        <fullName evidence="5">GFA family protein</fullName>
    </submittedName>
</protein>
<evidence type="ECO:0000313" key="5">
    <source>
        <dbReference type="EMBL" id="MFC7459818.1"/>
    </source>
</evidence>
<evidence type="ECO:0000313" key="6">
    <source>
        <dbReference type="Proteomes" id="UP001596457"/>
    </source>
</evidence>
<feature type="domain" description="CENP-V/GFA" evidence="4">
    <location>
        <begin position="5"/>
        <end position="124"/>
    </location>
</feature>
<accession>A0ABW2S8R7</accession>
<dbReference type="InterPro" id="IPR052355">
    <property type="entry name" value="CENP-V-like"/>
</dbReference>
<keyword evidence="6" id="KW-1185">Reference proteome</keyword>